<reference evidence="2 3" key="1">
    <citation type="submission" date="2024-01" db="EMBL/GenBank/DDBJ databases">
        <authorList>
            <person name="Allen C."/>
            <person name="Tagirdzhanova G."/>
        </authorList>
    </citation>
    <scope>NUCLEOTIDE SEQUENCE [LARGE SCALE GENOMIC DNA]</scope>
</reference>
<gene>
    <name evidence="2" type="ORF">SEUCBS140593_010403</name>
</gene>
<dbReference type="Proteomes" id="UP001642482">
    <property type="component" value="Unassembled WGS sequence"/>
</dbReference>
<name>A0ABP0D191_9PEZI</name>
<sequence length="148" mass="16279">MVLQAADSLAGLPSGRRLFCSLCGRLRSSRRHRMGPSDIVDRFICSRTHCALFKRLLAPSVQINYYHCVHPEAAARTWACPPRVPVPDDPPVQGTHPAETPRESSVTGRAELPGHSVALPSATWRGNDSTGCLPPLFDRSTKPSAWRR</sequence>
<evidence type="ECO:0000313" key="3">
    <source>
        <dbReference type="Proteomes" id="UP001642482"/>
    </source>
</evidence>
<proteinExistence type="predicted"/>
<evidence type="ECO:0000256" key="1">
    <source>
        <dbReference type="SAM" id="MobiDB-lite"/>
    </source>
</evidence>
<organism evidence="2 3">
    <name type="scientific">Sporothrix eucalyptigena</name>
    <dbReference type="NCBI Taxonomy" id="1812306"/>
    <lineage>
        <taxon>Eukaryota</taxon>
        <taxon>Fungi</taxon>
        <taxon>Dikarya</taxon>
        <taxon>Ascomycota</taxon>
        <taxon>Pezizomycotina</taxon>
        <taxon>Sordariomycetes</taxon>
        <taxon>Sordariomycetidae</taxon>
        <taxon>Ophiostomatales</taxon>
        <taxon>Ophiostomataceae</taxon>
        <taxon>Sporothrix</taxon>
    </lineage>
</organism>
<protein>
    <submittedName>
        <fullName evidence="2">Uncharacterized protein</fullName>
    </submittedName>
</protein>
<dbReference type="EMBL" id="CAWUHD010000213">
    <property type="protein sequence ID" value="CAK7238177.1"/>
    <property type="molecule type" value="Genomic_DNA"/>
</dbReference>
<feature type="region of interest" description="Disordered" evidence="1">
    <location>
        <begin position="84"/>
        <end position="148"/>
    </location>
</feature>
<comment type="caution">
    <text evidence="2">The sequence shown here is derived from an EMBL/GenBank/DDBJ whole genome shotgun (WGS) entry which is preliminary data.</text>
</comment>
<keyword evidence="3" id="KW-1185">Reference proteome</keyword>
<evidence type="ECO:0000313" key="2">
    <source>
        <dbReference type="EMBL" id="CAK7238177.1"/>
    </source>
</evidence>
<accession>A0ABP0D191</accession>